<name>A0A8H7SBN2_9FUNG</name>
<protein>
    <recommendedName>
        <fullName evidence="2">Methyltransferase domain-containing protein</fullName>
    </recommendedName>
</protein>
<dbReference type="EMBL" id="JAEPRB010000008">
    <property type="protein sequence ID" value="KAG2227339.1"/>
    <property type="molecule type" value="Genomic_DNA"/>
</dbReference>
<evidence type="ECO:0000256" key="1">
    <source>
        <dbReference type="SAM" id="MobiDB-lite"/>
    </source>
</evidence>
<dbReference type="InterPro" id="IPR029063">
    <property type="entry name" value="SAM-dependent_MTases_sf"/>
</dbReference>
<dbReference type="GO" id="GO:0008168">
    <property type="term" value="F:methyltransferase activity"/>
    <property type="evidence" value="ECO:0007669"/>
    <property type="project" value="TreeGrafter"/>
</dbReference>
<comment type="caution">
    <text evidence="3">The sequence shown here is derived from an EMBL/GenBank/DDBJ whole genome shotgun (WGS) entry which is preliminary data.</text>
</comment>
<organism evidence="3 4">
    <name type="scientific">Circinella minor</name>
    <dbReference type="NCBI Taxonomy" id="1195481"/>
    <lineage>
        <taxon>Eukaryota</taxon>
        <taxon>Fungi</taxon>
        <taxon>Fungi incertae sedis</taxon>
        <taxon>Mucoromycota</taxon>
        <taxon>Mucoromycotina</taxon>
        <taxon>Mucoromycetes</taxon>
        <taxon>Mucorales</taxon>
        <taxon>Lichtheimiaceae</taxon>
        <taxon>Circinella</taxon>
    </lineage>
</organism>
<feature type="compositionally biased region" description="Low complexity" evidence="1">
    <location>
        <begin position="12"/>
        <end position="37"/>
    </location>
</feature>
<dbReference type="AlphaFoldDB" id="A0A8H7SBN2"/>
<dbReference type="Pfam" id="PF13649">
    <property type="entry name" value="Methyltransf_25"/>
    <property type="match status" value="1"/>
</dbReference>
<dbReference type="PANTHER" id="PTHR43591">
    <property type="entry name" value="METHYLTRANSFERASE"/>
    <property type="match status" value="1"/>
</dbReference>
<feature type="compositionally biased region" description="Basic residues" evidence="1">
    <location>
        <begin position="1"/>
        <end position="11"/>
    </location>
</feature>
<dbReference type="SUPFAM" id="SSF53335">
    <property type="entry name" value="S-adenosyl-L-methionine-dependent methyltransferases"/>
    <property type="match status" value="1"/>
</dbReference>
<sequence length="334" mass="37634">MGNKLSSKRKSTPSSRSNTPVGSLSTSSNTTGTINSTKLREHYDEGTISSQSSTKRRMHQVANSTYWFPSHDEEMDRLIGQHFALKSFLEGNVVKEFIEYIPTPLNEGAKVLDLGCGNGTWSLDFATEYPSAECIGVDMVDVFPQEIKPPNVNFKVANVFEGLPFPDNSFDFVYVRLMLVGMKADQWEPMWHEVRRILKPGGCVQSVEAGMLEKGNEFVNKAGKAFIDMMYERNQEPFVSKKMDKIMAQCNFNILHYELKDIFLGKPDPVSREFVHDICTIFTHAEPILSKALDVSTADWPAFVKKLGAEMVQKPDAMWSYGITFAQKPIEEST</sequence>
<dbReference type="Proteomes" id="UP000646827">
    <property type="component" value="Unassembled WGS sequence"/>
</dbReference>
<evidence type="ECO:0000259" key="2">
    <source>
        <dbReference type="Pfam" id="PF13649"/>
    </source>
</evidence>
<evidence type="ECO:0000313" key="3">
    <source>
        <dbReference type="EMBL" id="KAG2227339.1"/>
    </source>
</evidence>
<evidence type="ECO:0000313" key="4">
    <source>
        <dbReference type="Proteomes" id="UP000646827"/>
    </source>
</evidence>
<feature type="region of interest" description="Disordered" evidence="1">
    <location>
        <begin position="1"/>
        <end position="57"/>
    </location>
</feature>
<accession>A0A8H7SBN2</accession>
<gene>
    <name evidence="3" type="ORF">INT45_004294</name>
</gene>
<reference evidence="3 4" key="1">
    <citation type="submission" date="2020-12" db="EMBL/GenBank/DDBJ databases">
        <title>Metabolic potential, ecology and presence of endohyphal bacteria is reflected in genomic diversity of Mucoromycotina.</title>
        <authorList>
            <person name="Muszewska A."/>
            <person name="Okrasinska A."/>
            <person name="Steczkiewicz K."/>
            <person name="Drgas O."/>
            <person name="Orlowska M."/>
            <person name="Perlinska-Lenart U."/>
            <person name="Aleksandrzak-Piekarczyk T."/>
            <person name="Szatraj K."/>
            <person name="Zielenkiewicz U."/>
            <person name="Pilsyk S."/>
            <person name="Malc E."/>
            <person name="Mieczkowski P."/>
            <person name="Kruszewska J.S."/>
            <person name="Biernat P."/>
            <person name="Pawlowska J."/>
        </authorList>
    </citation>
    <scope>NUCLEOTIDE SEQUENCE [LARGE SCALE GENOMIC DNA]</scope>
    <source>
        <strain evidence="3 4">CBS 142.35</strain>
    </source>
</reference>
<dbReference type="InterPro" id="IPR041698">
    <property type="entry name" value="Methyltransf_25"/>
</dbReference>
<dbReference type="CDD" id="cd02440">
    <property type="entry name" value="AdoMet_MTases"/>
    <property type="match status" value="1"/>
</dbReference>
<feature type="domain" description="Methyltransferase" evidence="2">
    <location>
        <begin position="111"/>
        <end position="202"/>
    </location>
</feature>
<dbReference type="PANTHER" id="PTHR43591:SF24">
    <property type="entry name" value="2-METHOXY-6-POLYPRENYL-1,4-BENZOQUINOL METHYLASE, MITOCHONDRIAL"/>
    <property type="match status" value="1"/>
</dbReference>
<proteinExistence type="predicted"/>
<keyword evidence="4" id="KW-1185">Reference proteome</keyword>
<dbReference type="OrthoDB" id="2013972at2759"/>
<dbReference type="Gene3D" id="3.40.50.150">
    <property type="entry name" value="Vaccinia Virus protein VP39"/>
    <property type="match status" value="1"/>
</dbReference>